<keyword evidence="3 5" id="KW-0378">Hydrolase</keyword>
<dbReference type="InterPro" id="IPR023828">
    <property type="entry name" value="Peptidase_S8_Ser-AS"/>
</dbReference>
<dbReference type="Gene3D" id="3.40.50.200">
    <property type="entry name" value="Peptidase S8/S53 domain"/>
    <property type="match status" value="1"/>
</dbReference>
<dbReference type="NCBIfam" id="TIGR04183">
    <property type="entry name" value="Por_Secre_tail"/>
    <property type="match status" value="1"/>
</dbReference>
<evidence type="ECO:0000259" key="6">
    <source>
        <dbReference type="Pfam" id="PF00082"/>
    </source>
</evidence>
<dbReference type="AlphaFoldDB" id="A0A7C3EU68"/>
<feature type="domain" description="Peptidase S8/S53" evidence="6">
    <location>
        <begin position="172"/>
        <end position="438"/>
    </location>
</feature>
<evidence type="ECO:0000256" key="1">
    <source>
        <dbReference type="ARBA" id="ARBA00011073"/>
    </source>
</evidence>
<organism evidence="8">
    <name type="scientific">candidate division WOR-3 bacterium</name>
    <dbReference type="NCBI Taxonomy" id="2052148"/>
    <lineage>
        <taxon>Bacteria</taxon>
        <taxon>Bacteria division WOR-3</taxon>
    </lineage>
</organism>
<evidence type="ECO:0000256" key="3">
    <source>
        <dbReference type="ARBA" id="ARBA00022801"/>
    </source>
</evidence>
<sequence length="896" mass="97218">MRIRVLALVAAAVMVVSAQGSWPDLLRPVVRSADGEEHLAGQLIIELKPEMRGQVSLSEKDGVALFGIPALDELNRKWGVKLIAPLWRRPTVDPIAMKYGCDLQYLIQFDVNQDITPVAADYERLSEVDYVCPNGYMRFDEVPNDPEYSRQWHFVNLGAPFAWGVAKGRTRVVNCVLDDGLDLFHPDIEANLWINTPEDVNGNGRFDTLPYPDGDLDGVDQDMNGYADDVVGWDFVTGDAIPMPYGTNEHGTHCWGITNAVTNNGVGVAGTTWNSRSMALRCGQEGGISIYAAIGAIYYLVPMNAWSISMSFGSASPYQPMADACQYAWDSGLVLFGSAGNEGVEAMRYPACYNGVENVAASGRNDTKTSWSNYGTWVDVTAPGEGIYSTVPRLVGSYASLDGTSMSCPLAAGVACWIKSYDSTVSNATCIQLLHDACDSMPDPLYVQGKLGAGRVSMANVVLPQYYCNLKLTGWRFNDGGGNGRPDPGETVALIVTYANSPGWRTATNVQATLGVLGTDVTIVKGTATFPDIPGGGSGNCSADSFVFQISPAAPPEMLRFFLTVSASPEPAYPDTNFAAQSGSPRVLIVDDDAGQNYERYYTSACDSNRLLYDVYSVQTSGSPSADTLRHYPVVIWFTGDTRTSTLTPTDQANLASYLDNGGKLILSGQNIAYELNGSAFLSNYLKCEYVADSTGKPYLPGIVGDPLTRGDTMVTAGGGGANNARSSDAIRALGEAVACARYRDYPDTTAVPMIRYSGNYRLVFFSVPFEAIDHSNRYLQRWTLIRRIFDWFGERLPGVEQPPVAAESRRPYALRITPNPFSSRALVEFTAPVTGGVELRVYSLSGQLVSTVSRQVNFGDYVRMNVDARELTNGIYLFQLVTGEGVYAQKAAVLR</sequence>
<gene>
    <name evidence="7" type="ORF">ENP94_05170</name>
    <name evidence="8" type="ORF">ENS16_01285</name>
</gene>
<evidence type="ECO:0000256" key="4">
    <source>
        <dbReference type="ARBA" id="ARBA00022825"/>
    </source>
</evidence>
<dbReference type="GO" id="GO:0004252">
    <property type="term" value="F:serine-type endopeptidase activity"/>
    <property type="evidence" value="ECO:0007669"/>
    <property type="project" value="UniProtKB-UniRule"/>
</dbReference>
<dbReference type="SUPFAM" id="SSF52317">
    <property type="entry name" value="Class I glutamine amidotransferase-like"/>
    <property type="match status" value="1"/>
</dbReference>
<dbReference type="InterPro" id="IPR000209">
    <property type="entry name" value="Peptidase_S8/S53_dom"/>
</dbReference>
<dbReference type="PRINTS" id="PR00723">
    <property type="entry name" value="SUBTILISIN"/>
</dbReference>
<keyword evidence="4 5" id="KW-0720">Serine protease</keyword>
<protein>
    <submittedName>
        <fullName evidence="8">T9SS type A sorting domain-containing protein</fullName>
    </submittedName>
</protein>
<dbReference type="Pfam" id="PF00082">
    <property type="entry name" value="Peptidase_S8"/>
    <property type="match status" value="1"/>
</dbReference>
<accession>A0A7C3EU68</accession>
<comment type="similarity">
    <text evidence="1 5">Belongs to the peptidase S8 family.</text>
</comment>
<evidence type="ECO:0000313" key="8">
    <source>
        <dbReference type="EMBL" id="HFJ53308.1"/>
    </source>
</evidence>
<dbReference type="EMBL" id="DSTU01000002">
    <property type="protein sequence ID" value="HFJ53308.1"/>
    <property type="molecule type" value="Genomic_DNA"/>
</dbReference>
<dbReference type="GO" id="GO:0006508">
    <property type="term" value="P:proteolysis"/>
    <property type="evidence" value="ECO:0007669"/>
    <property type="project" value="UniProtKB-KW"/>
</dbReference>
<dbReference type="InterPro" id="IPR029062">
    <property type="entry name" value="Class_I_gatase-like"/>
</dbReference>
<dbReference type="InterPro" id="IPR015500">
    <property type="entry name" value="Peptidase_S8_subtilisin-rel"/>
</dbReference>
<proteinExistence type="inferred from homology"/>
<dbReference type="InterPro" id="IPR026444">
    <property type="entry name" value="Secre_tail"/>
</dbReference>
<name>A0A7C3EU68_UNCW3</name>
<comment type="caution">
    <text evidence="8">The sequence shown here is derived from an EMBL/GenBank/DDBJ whole genome shotgun (WGS) entry which is preliminary data.</text>
</comment>
<dbReference type="PANTHER" id="PTHR43806:SF11">
    <property type="entry name" value="CEREVISIN-RELATED"/>
    <property type="match status" value="1"/>
</dbReference>
<evidence type="ECO:0000256" key="2">
    <source>
        <dbReference type="ARBA" id="ARBA00022670"/>
    </source>
</evidence>
<feature type="active site" description="Charge relay system" evidence="5">
    <location>
        <position position="178"/>
    </location>
</feature>
<keyword evidence="2 5" id="KW-0645">Protease</keyword>
<dbReference type="PROSITE" id="PS00138">
    <property type="entry name" value="SUBTILASE_SER"/>
    <property type="match status" value="1"/>
</dbReference>
<dbReference type="PROSITE" id="PS51892">
    <property type="entry name" value="SUBTILASE"/>
    <property type="match status" value="1"/>
</dbReference>
<reference evidence="8" key="1">
    <citation type="journal article" date="2020" name="mSystems">
        <title>Genome- and Community-Level Interaction Insights into Carbon Utilization and Element Cycling Functions of Hydrothermarchaeota in Hydrothermal Sediment.</title>
        <authorList>
            <person name="Zhou Z."/>
            <person name="Liu Y."/>
            <person name="Xu W."/>
            <person name="Pan J."/>
            <person name="Luo Z.H."/>
            <person name="Li M."/>
        </authorList>
    </citation>
    <scope>NUCLEOTIDE SEQUENCE [LARGE SCALE GENOMIC DNA]</scope>
    <source>
        <strain evidence="7">SpSt-265</strain>
        <strain evidence="8">SpSt-465</strain>
    </source>
</reference>
<dbReference type="InterPro" id="IPR050131">
    <property type="entry name" value="Peptidase_S8_subtilisin-like"/>
</dbReference>
<evidence type="ECO:0000256" key="5">
    <source>
        <dbReference type="PROSITE-ProRule" id="PRU01240"/>
    </source>
</evidence>
<feature type="active site" description="Charge relay system" evidence="5">
    <location>
        <position position="250"/>
    </location>
</feature>
<dbReference type="InterPro" id="IPR036852">
    <property type="entry name" value="Peptidase_S8/S53_dom_sf"/>
</dbReference>
<dbReference type="SUPFAM" id="SSF52743">
    <property type="entry name" value="Subtilisin-like"/>
    <property type="match status" value="1"/>
</dbReference>
<feature type="active site" description="Charge relay system" evidence="5">
    <location>
        <position position="405"/>
    </location>
</feature>
<evidence type="ECO:0000313" key="7">
    <source>
        <dbReference type="EMBL" id="HEA87389.1"/>
    </source>
</evidence>
<dbReference type="EMBL" id="DSLG01000006">
    <property type="protein sequence ID" value="HEA87389.1"/>
    <property type="molecule type" value="Genomic_DNA"/>
</dbReference>
<dbReference type="PANTHER" id="PTHR43806">
    <property type="entry name" value="PEPTIDASE S8"/>
    <property type="match status" value="1"/>
</dbReference>